<proteinExistence type="predicted"/>
<dbReference type="HOGENOM" id="CLU_776390_0_0_1"/>
<dbReference type="InParanoid" id="A0A0C3P4V0"/>
<keyword evidence="2" id="KW-0472">Membrane</keyword>
<name>A0A0C3P4V0_PISTI</name>
<feature type="transmembrane region" description="Helical" evidence="2">
    <location>
        <begin position="341"/>
        <end position="368"/>
    </location>
</feature>
<evidence type="ECO:0000256" key="2">
    <source>
        <dbReference type="SAM" id="Phobius"/>
    </source>
</evidence>
<evidence type="ECO:0000313" key="4">
    <source>
        <dbReference type="Proteomes" id="UP000054217"/>
    </source>
</evidence>
<keyword evidence="2" id="KW-1133">Transmembrane helix</keyword>
<dbReference type="AlphaFoldDB" id="A0A0C3P4V0"/>
<reference evidence="4" key="2">
    <citation type="submission" date="2015-01" db="EMBL/GenBank/DDBJ databases">
        <title>Evolutionary Origins and Diversification of the Mycorrhizal Mutualists.</title>
        <authorList>
            <consortium name="DOE Joint Genome Institute"/>
            <consortium name="Mycorrhizal Genomics Consortium"/>
            <person name="Kohler A."/>
            <person name="Kuo A."/>
            <person name="Nagy L.G."/>
            <person name="Floudas D."/>
            <person name="Copeland A."/>
            <person name="Barry K.W."/>
            <person name="Cichocki N."/>
            <person name="Veneault-Fourrey C."/>
            <person name="LaButti K."/>
            <person name="Lindquist E.A."/>
            <person name="Lipzen A."/>
            <person name="Lundell T."/>
            <person name="Morin E."/>
            <person name="Murat C."/>
            <person name="Riley R."/>
            <person name="Ohm R."/>
            <person name="Sun H."/>
            <person name="Tunlid A."/>
            <person name="Henrissat B."/>
            <person name="Grigoriev I.V."/>
            <person name="Hibbett D.S."/>
            <person name="Martin F."/>
        </authorList>
    </citation>
    <scope>NUCLEOTIDE SEQUENCE [LARGE SCALE GENOMIC DNA]</scope>
    <source>
        <strain evidence="4">Marx 270</strain>
    </source>
</reference>
<sequence length="446" mass="47612">MASVLDSSVNAEILAVSETLSRASNGDSLARRGRQSHQGLAGPLGRLATKRSTVIRNHDKGVVCVFLVPEAMSSLSPALILHRNRLSSLIERRRTCTTCANIAALHITSSDVLKTCLTLSSSILILPTAGHWVGHFVSGRRSGFIPGLKRNMNINIIREMLAISWHRHPSKLGRAWLGFLFLVTLPSHAHDEHLYEGPCLPLRLESWLYEFGDDAVVCDPCCVVILPADDPPLLVTVGSSPSVTSWHAFTTPSIVLPSTVSQTYSGQAQESGGIPGCVSSQSTASCTATTPVTPSLAFTALSPTTFSPTLAFSPLTSPPPGSTAPYAMSRPNNANVQTSELSATVVAVIAIASFLGLASLLLGVLLYARARRSSQRRSRIRISDSELGNSNTSRDWSASGKILPRPRNPYEGLVPSHVPLLPPDPGPPVIHVTALSPRLRTAVVRS</sequence>
<evidence type="ECO:0000313" key="3">
    <source>
        <dbReference type="EMBL" id="KIO02299.1"/>
    </source>
</evidence>
<organism evidence="3 4">
    <name type="scientific">Pisolithus tinctorius Marx 270</name>
    <dbReference type="NCBI Taxonomy" id="870435"/>
    <lineage>
        <taxon>Eukaryota</taxon>
        <taxon>Fungi</taxon>
        <taxon>Dikarya</taxon>
        <taxon>Basidiomycota</taxon>
        <taxon>Agaricomycotina</taxon>
        <taxon>Agaricomycetes</taxon>
        <taxon>Agaricomycetidae</taxon>
        <taxon>Boletales</taxon>
        <taxon>Sclerodermatineae</taxon>
        <taxon>Pisolithaceae</taxon>
        <taxon>Pisolithus</taxon>
    </lineage>
</organism>
<reference evidence="3 4" key="1">
    <citation type="submission" date="2014-04" db="EMBL/GenBank/DDBJ databases">
        <authorList>
            <consortium name="DOE Joint Genome Institute"/>
            <person name="Kuo A."/>
            <person name="Kohler A."/>
            <person name="Costa M.D."/>
            <person name="Nagy L.G."/>
            <person name="Floudas D."/>
            <person name="Copeland A."/>
            <person name="Barry K.W."/>
            <person name="Cichocki N."/>
            <person name="Veneault-Fourrey C."/>
            <person name="LaButti K."/>
            <person name="Lindquist E.A."/>
            <person name="Lipzen A."/>
            <person name="Lundell T."/>
            <person name="Morin E."/>
            <person name="Murat C."/>
            <person name="Sun H."/>
            <person name="Tunlid A."/>
            <person name="Henrissat B."/>
            <person name="Grigoriev I.V."/>
            <person name="Hibbett D.S."/>
            <person name="Martin F."/>
            <person name="Nordberg H.P."/>
            <person name="Cantor M.N."/>
            <person name="Hua S.X."/>
        </authorList>
    </citation>
    <scope>NUCLEOTIDE SEQUENCE [LARGE SCALE GENOMIC DNA]</scope>
    <source>
        <strain evidence="3 4">Marx 270</strain>
    </source>
</reference>
<gene>
    <name evidence="3" type="ORF">M404DRAFT_27918</name>
</gene>
<accession>A0A0C3P4V0</accession>
<dbReference type="OrthoDB" id="2689960at2759"/>
<protein>
    <submittedName>
        <fullName evidence="3">Uncharacterized protein</fullName>
    </submittedName>
</protein>
<dbReference type="STRING" id="870435.A0A0C3P4V0"/>
<dbReference type="EMBL" id="KN831982">
    <property type="protein sequence ID" value="KIO02299.1"/>
    <property type="molecule type" value="Genomic_DNA"/>
</dbReference>
<dbReference type="Proteomes" id="UP000054217">
    <property type="component" value="Unassembled WGS sequence"/>
</dbReference>
<keyword evidence="2" id="KW-0812">Transmembrane</keyword>
<feature type="region of interest" description="Disordered" evidence="1">
    <location>
        <begin position="312"/>
        <end position="331"/>
    </location>
</feature>
<keyword evidence="4" id="KW-1185">Reference proteome</keyword>
<evidence type="ECO:0000256" key="1">
    <source>
        <dbReference type="SAM" id="MobiDB-lite"/>
    </source>
</evidence>